<dbReference type="Pfam" id="PF03764">
    <property type="entry name" value="EFG_IV"/>
    <property type="match status" value="1"/>
</dbReference>
<dbReference type="Pfam" id="PF00679">
    <property type="entry name" value="EFG_C"/>
    <property type="match status" value="1"/>
</dbReference>
<protein>
    <submittedName>
        <fullName evidence="7">Ribosomal protection tetracycline resistance protein</fullName>
    </submittedName>
</protein>
<feature type="domain" description="Tr-type G" evidence="6">
    <location>
        <begin position="9"/>
        <end position="279"/>
    </location>
</feature>
<dbReference type="InterPro" id="IPR005225">
    <property type="entry name" value="Small_GTP-bd"/>
</dbReference>
<dbReference type="PRINTS" id="PR00315">
    <property type="entry name" value="ELONGATNFCT"/>
</dbReference>
<organism evidence="7 8">
    <name type="scientific">Paenibacillus harenae</name>
    <dbReference type="NCBI Taxonomy" id="306543"/>
    <lineage>
        <taxon>Bacteria</taxon>
        <taxon>Bacillati</taxon>
        <taxon>Bacillota</taxon>
        <taxon>Bacilli</taxon>
        <taxon>Bacillales</taxon>
        <taxon>Paenibacillaceae</taxon>
        <taxon>Paenibacillus</taxon>
    </lineage>
</organism>
<dbReference type="RefSeq" id="WP_307204648.1">
    <property type="nucleotide sequence ID" value="NZ_JAUSSU010000005.1"/>
</dbReference>
<evidence type="ECO:0000313" key="8">
    <source>
        <dbReference type="Proteomes" id="UP001229346"/>
    </source>
</evidence>
<dbReference type="Gene3D" id="3.30.70.870">
    <property type="entry name" value="Elongation Factor G (Translational Gtpase), domain 3"/>
    <property type="match status" value="1"/>
</dbReference>
<dbReference type="Proteomes" id="UP001229346">
    <property type="component" value="Unassembled WGS sequence"/>
</dbReference>
<dbReference type="InterPro" id="IPR035647">
    <property type="entry name" value="EFG_III/V"/>
</dbReference>
<proteinExistence type="predicted"/>
<dbReference type="InterPro" id="IPR031157">
    <property type="entry name" value="G_TR_CS"/>
</dbReference>
<comment type="function">
    <text evidence="1">Abolishes the inhibitory effect of tetracyclin on protein synthesis by a non-covalent modification of the ribosomes.</text>
</comment>
<keyword evidence="3" id="KW-0648">Protein biosynthesis</keyword>
<evidence type="ECO:0000313" key="7">
    <source>
        <dbReference type="EMBL" id="MDQ0113450.1"/>
    </source>
</evidence>
<dbReference type="InterPro" id="IPR027417">
    <property type="entry name" value="P-loop_NTPase"/>
</dbReference>
<dbReference type="SUPFAM" id="SSF54980">
    <property type="entry name" value="EF-G C-terminal domain-like"/>
    <property type="match status" value="2"/>
</dbReference>
<dbReference type="PANTHER" id="PTHR43261">
    <property type="entry name" value="TRANSLATION ELONGATION FACTOR G-RELATED"/>
    <property type="match status" value="1"/>
</dbReference>
<keyword evidence="2" id="KW-0547">Nucleotide-binding</keyword>
<dbReference type="Gene3D" id="3.30.70.240">
    <property type="match status" value="1"/>
</dbReference>
<dbReference type="InterPro" id="IPR041095">
    <property type="entry name" value="EFG_II"/>
</dbReference>
<dbReference type="NCBIfam" id="TIGR00231">
    <property type="entry name" value="small_GTP"/>
    <property type="match status" value="1"/>
</dbReference>
<dbReference type="InterPro" id="IPR009000">
    <property type="entry name" value="Transl_B-barrel_sf"/>
</dbReference>
<dbReference type="Gene3D" id="3.40.50.300">
    <property type="entry name" value="P-loop containing nucleotide triphosphate hydrolases"/>
    <property type="match status" value="1"/>
</dbReference>
<comment type="caution">
    <text evidence="7">The sequence shown here is derived from an EMBL/GenBank/DDBJ whole genome shotgun (WGS) entry which is preliminary data.</text>
</comment>
<dbReference type="SUPFAM" id="SSF52540">
    <property type="entry name" value="P-loop containing nucleoside triphosphate hydrolases"/>
    <property type="match status" value="1"/>
</dbReference>
<evidence type="ECO:0000256" key="5">
    <source>
        <dbReference type="ARBA" id="ARBA00023251"/>
    </source>
</evidence>
<evidence type="ECO:0000256" key="3">
    <source>
        <dbReference type="ARBA" id="ARBA00022917"/>
    </source>
</evidence>
<dbReference type="InterPro" id="IPR035650">
    <property type="entry name" value="Tet_C"/>
</dbReference>
<dbReference type="InterPro" id="IPR053905">
    <property type="entry name" value="EF-G-like_DII"/>
</dbReference>
<dbReference type="Pfam" id="PF22042">
    <property type="entry name" value="EF-G_D2"/>
    <property type="match status" value="1"/>
</dbReference>
<dbReference type="EMBL" id="JAUSSU010000005">
    <property type="protein sequence ID" value="MDQ0113450.1"/>
    <property type="molecule type" value="Genomic_DNA"/>
</dbReference>
<dbReference type="PANTHER" id="PTHR43261:SF1">
    <property type="entry name" value="RIBOSOME-RELEASING FACTOR 2, MITOCHONDRIAL"/>
    <property type="match status" value="1"/>
</dbReference>
<reference evidence="7 8" key="1">
    <citation type="submission" date="2023-07" db="EMBL/GenBank/DDBJ databases">
        <title>Sorghum-associated microbial communities from plants grown in Nebraska, USA.</title>
        <authorList>
            <person name="Schachtman D."/>
        </authorList>
    </citation>
    <scope>NUCLEOTIDE SEQUENCE [LARGE SCALE GENOMIC DNA]</scope>
    <source>
        <strain evidence="7 8">CC482</strain>
    </source>
</reference>
<dbReference type="PROSITE" id="PS00301">
    <property type="entry name" value="G_TR_1"/>
    <property type="match status" value="1"/>
</dbReference>
<evidence type="ECO:0000259" key="6">
    <source>
        <dbReference type="PROSITE" id="PS51722"/>
    </source>
</evidence>
<dbReference type="SMART" id="SM00838">
    <property type="entry name" value="EFG_C"/>
    <property type="match status" value="1"/>
</dbReference>
<dbReference type="InterPro" id="IPR005517">
    <property type="entry name" value="Transl_elong_EFG/EF2_IV"/>
</dbReference>
<dbReference type="InterPro" id="IPR000640">
    <property type="entry name" value="EFG_V-like"/>
</dbReference>
<name>A0ABT9U1D4_PAEHA</name>
<dbReference type="Gene3D" id="2.40.30.10">
    <property type="entry name" value="Translation factors"/>
    <property type="match status" value="1"/>
</dbReference>
<dbReference type="CDD" id="cd03711">
    <property type="entry name" value="Tet_C"/>
    <property type="match status" value="1"/>
</dbReference>
<dbReference type="InterPro" id="IPR000795">
    <property type="entry name" value="T_Tr_GTP-bd_dom"/>
</dbReference>
<evidence type="ECO:0000256" key="4">
    <source>
        <dbReference type="ARBA" id="ARBA00023134"/>
    </source>
</evidence>
<dbReference type="PRINTS" id="PR01037">
    <property type="entry name" value="TCRTETOQM"/>
</dbReference>
<dbReference type="InterPro" id="IPR020568">
    <property type="entry name" value="Ribosomal_Su5_D2-typ_SF"/>
</dbReference>
<keyword evidence="8" id="KW-1185">Reference proteome</keyword>
<evidence type="ECO:0000256" key="2">
    <source>
        <dbReference type="ARBA" id="ARBA00022741"/>
    </source>
</evidence>
<dbReference type="PROSITE" id="PS51722">
    <property type="entry name" value="G_TR_2"/>
    <property type="match status" value="1"/>
</dbReference>
<sequence>MVLNGGEHGRIRNIGIFAHVDAGKTTTTEQILFHSGRIRSLGSVDDGTAQTDWMEVERARGISVRAAATRFTWRDVTVNVVDTPGHVDFLSEVERSLRVMDGAVLIISAVEGVQAQTEVIWHALRERGIPTLLYVNKMDRVGADALRTLVQIRRLLSGMAAPVQLPNGAEDRFVGSNDLLRRGAAVEISSPAGSNGEDIAGADGERFEQLLVETVAEHDEELLLQYMESGEWPKKELRAILPRLACRGELFPVLFGASNKGIGVEPLMDAMIELLPPPPAAGKADGPVSGVVFRIERDPAMGRIAYVRMYSGTIRNRDSVRNATREIDEKVTQIRKIDGQRSEDVGTLAAGDIAAVCGWNQARIGDIIGSDAFVPGETRMAVPLLTVQVRWRNEAEYTAVVAALHELADEDPLLDLQWLQEQRELHVKVMGPIQVEVLTHMLSSRFGLAVDFGAPSVIYKETPAQAGEGFIAYTMPKPCWAILRFRIEPGELGSGLVYSSLARPERLLESYQNEVARRVPEALRQGMFGWEVTDLKVTLLEGEHHVWHTHPLDFAVATPMGIMDGLARTGVKLLEPMVRFRMSVPEETGGKIMNELVQMRGQFDSPEVRGERMEIEGILPVSTSLDFPARFGSFTKGRGVMSMVFAGYEECPENMQAERKRTGVNPLDQSKYILYVRKALAQS</sequence>
<dbReference type="Pfam" id="PF14492">
    <property type="entry name" value="EFG_III"/>
    <property type="match status" value="1"/>
</dbReference>
<dbReference type="Gene3D" id="3.30.230.10">
    <property type="match status" value="1"/>
</dbReference>
<keyword evidence="5" id="KW-0046">Antibiotic resistance</keyword>
<accession>A0ABT9U1D4</accession>
<dbReference type="Pfam" id="PF00009">
    <property type="entry name" value="GTP_EFTU"/>
    <property type="match status" value="1"/>
</dbReference>
<gene>
    <name evidence="7" type="ORF">J2T15_002891</name>
</gene>
<evidence type="ECO:0000256" key="1">
    <source>
        <dbReference type="ARBA" id="ARBA00003987"/>
    </source>
</evidence>
<dbReference type="InterPro" id="IPR014721">
    <property type="entry name" value="Ribsml_uS5_D2-typ_fold_subgr"/>
</dbReference>
<dbReference type="SUPFAM" id="SSF54211">
    <property type="entry name" value="Ribosomal protein S5 domain 2-like"/>
    <property type="match status" value="1"/>
</dbReference>
<dbReference type="SUPFAM" id="SSF50447">
    <property type="entry name" value="Translation proteins"/>
    <property type="match status" value="1"/>
</dbReference>
<dbReference type="SMART" id="SM00889">
    <property type="entry name" value="EFG_IV"/>
    <property type="match status" value="1"/>
</dbReference>
<keyword evidence="4" id="KW-0342">GTP-binding</keyword>